<dbReference type="RefSeq" id="WP_015711990.1">
    <property type="nucleotide sequence ID" value="NC_015577.1"/>
</dbReference>
<evidence type="ECO:0000313" key="3">
    <source>
        <dbReference type="EMBL" id="AEF80481.1"/>
    </source>
</evidence>
<dbReference type="AlphaFoldDB" id="F5Y6W9"/>
<proteinExistence type="predicted"/>
<reference evidence="3 4" key="2">
    <citation type="journal article" date="2011" name="ISME J.">
        <title>RNA-seq reveals cooperative metabolic interactions between two termite-gut spirochete species in co-culture.</title>
        <authorList>
            <person name="Rosenthal A.Z."/>
            <person name="Matson E.G."/>
            <person name="Eldar A."/>
            <person name="Leadbetter J.R."/>
        </authorList>
    </citation>
    <scope>NUCLEOTIDE SEQUENCE [LARGE SCALE GENOMIC DNA]</scope>
    <source>
        <strain evidence="4">ATCC BAA-888 / DSM 13862 / ZAS-9</strain>
    </source>
</reference>
<evidence type="ECO:0000259" key="2">
    <source>
        <dbReference type="Pfam" id="PF12733"/>
    </source>
</evidence>
<feature type="domain" description="Cadherin-like beta-sandwich-like" evidence="2">
    <location>
        <begin position="449"/>
        <end position="533"/>
    </location>
</feature>
<keyword evidence="4" id="KW-1185">Reference proteome</keyword>
<name>F5Y6W9_LEAAZ</name>
<dbReference type="PROSITE" id="PS51257">
    <property type="entry name" value="PROKAR_LIPOPROTEIN"/>
    <property type="match status" value="1"/>
</dbReference>
<gene>
    <name evidence="3" type="ordered locus">TREAZ_3590</name>
</gene>
<dbReference type="EMBL" id="CP001841">
    <property type="protein sequence ID" value="AEF80481.1"/>
    <property type="molecule type" value="Genomic_DNA"/>
</dbReference>
<evidence type="ECO:0000259" key="1">
    <source>
        <dbReference type="Pfam" id="PF07523"/>
    </source>
</evidence>
<accession>F5Y6W9</accession>
<sequence length="645" mass="66701">MKKYFIPKYFSPLVCVLGLVLALFGACRGGFLTVNPDTQAPGAVDITQVNKIPAGFDLHWINPDDPDFTAMEIEIVIAPAAGDGEAPPTPMDGEALAPILLNGLLPGEQGAYTLALTISPDTVYFFRLVTLDKSGNRNAGEWKLVNVTELNDTATLGAFVVSGFSLNPAFVPESAVRNYSLEVSSSVESVALNASVTSGSNARISSSTEGIVVASDAASASGTLSMASGSAYAAVTVISEDGENLETYTLSVIRKSAISGGSGIEIFKFIINGRTYYGMINNAPSPKTIQVTVPYGADLSGLPAPVVEYVGNGYSPTSQMDFTTSRTLVLTGLDNAQIPYQVTVTNAALASIAVTKNPDRTAYKIGENLNTAGIEITGTDTTETPVILDSGNFNYAFDSSAAGTAIPVTVRGKGSPIPAALSTSFNVTVLNNTATLGAFGAAGYPLTPPFIPDSSGRDYTLEVPSSVGSVTLNALVTSGSNARISSSTEGIVVASDAASASGTLSLALGSASATVIVTSEDGENHKTYTLTVTQWGSISVGPGDEDIQIEIDPPPSSGQTLTLSKTGAVKTALVKVRAPSGLYTSVGYKVNGNDPPPLSAVFAVGVWTITLDAADYSIRNGHELTVQVVRDGIPYTTALYFNVVL</sequence>
<dbReference type="InParanoid" id="F5Y6W9"/>
<dbReference type="KEGG" id="taz:TREAZ_3590"/>
<dbReference type="Gene3D" id="2.60.40.3630">
    <property type="match status" value="1"/>
</dbReference>
<dbReference type="STRING" id="545695.TREAZ_3590"/>
<keyword evidence="3" id="KW-0449">Lipoprotein</keyword>
<evidence type="ECO:0000313" key="4">
    <source>
        <dbReference type="Proteomes" id="UP000009222"/>
    </source>
</evidence>
<feature type="domain" description="Ig-like" evidence="1">
    <location>
        <begin position="358"/>
        <end position="429"/>
    </location>
</feature>
<reference evidence="4" key="1">
    <citation type="submission" date="2009-12" db="EMBL/GenBank/DDBJ databases">
        <title>Complete sequence of Treponema azotonutricium strain ZAS-9.</title>
        <authorList>
            <person name="Tetu S.G."/>
            <person name="Matson E."/>
            <person name="Ren Q."/>
            <person name="Seshadri R."/>
            <person name="Elbourne L."/>
            <person name="Hassan K.A."/>
            <person name="Durkin A."/>
            <person name="Radune D."/>
            <person name="Mohamoud Y."/>
            <person name="Shay R."/>
            <person name="Jin S."/>
            <person name="Zhang X."/>
            <person name="Lucey K."/>
            <person name="Ballor N.R."/>
            <person name="Ottesen E."/>
            <person name="Rosenthal R."/>
            <person name="Allen A."/>
            <person name="Leadbetter J.R."/>
            <person name="Paulsen I.T."/>
        </authorList>
    </citation>
    <scope>NUCLEOTIDE SEQUENCE [LARGE SCALE GENOMIC DNA]</scope>
    <source>
        <strain evidence="4">ATCC BAA-888 / DSM 13862 / ZAS-9</strain>
    </source>
</reference>
<feature type="domain" description="Cadherin-like beta-sandwich-like" evidence="2">
    <location>
        <begin position="166"/>
        <end position="255"/>
    </location>
</feature>
<dbReference type="Proteomes" id="UP000009222">
    <property type="component" value="Chromosome"/>
</dbReference>
<dbReference type="Pfam" id="PF12733">
    <property type="entry name" value="Cadherin-like"/>
    <property type="match status" value="2"/>
</dbReference>
<dbReference type="InterPro" id="IPR025883">
    <property type="entry name" value="Cadherin-like_domain"/>
</dbReference>
<dbReference type="Pfam" id="PF07523">
    <property type="entry name" value="Big_3"/>
    <property type="match status" value="1"/>
</dbReference>
<organism evidence="3 4">
    <name type="scientific">Leadbettera azotonutricia (strain ATCC BAA-888 / DSM 13862 / ZAS-9)</name>
    <name type="common">Treponema azotonutricium</name>
    <dbReference type="NCBI Taxonomy" id="545695"/>
    <lineage>
        <taxon>Bacteria</taxon>
        <taxon>Pseudomonadati</taxon>
        <taxon>Spirochaetota</taxon>
        <taxon>Spirochaetia</taxon>
        <taxon>Spirochaetales</taxon>
        <taxon>Breznakiellaceae</taxon>
        <taxon>Leadbettera</taxon>
    </lineage>
</organism>
<dbReference type="InterPro" id="IPR022038">
    <property type="entry name" value="Ig-like_bact"/>
</dbReference>
<dbReference type="HOGENOM" id="CLU_424475_0_0_12"/>
<protein>
    <submittedName>
        <fullName evidence="3">Putative lipoprotein</fullName>
    </submittedName>
</protein>